<evidence type="ECO:0000256" key="2">
    <source>
        <dbReference type="ARBA" id="ARBA00022723"/>
    </source>
</evidence>
<dbReference type="Pfam" id="PF00384">
    <property type="entry name" value="Molybdopterin"/>
    <property type="match status" value="1"/>
</dbReference>
<dbReference type="InterPro" id="IPR001041">
    <property type="entry name" value="2Fe-2S_ferredoxin-type"/>
</dbReference>
<dbReference type="EMBL" id="MELK01000008">
    <property type="protein sequence ID" value="OFW59963.1"/>
    <property type="molecule type" value="Genomic_DNA"/>
</dbReference>
<feature type="domain" description="2Fe-2S ferredoxin-type" evidence="7">
    <location>
        <begin position="1"/>
        <end position="78"/>
    </location>
</feature>
<dbReference type="PROSITE" id="PS51379">
    <property type="entry name" value="4FE4S_FER_2"/>
    <property type="match status" value="2"/>
</dbReference>
<dbReference type="GO" id="GO:0003954">
    <property type="term" value="F:NADH dehydrogenase activity"/>
    <property type="evidence" value="ECO:0007669"/>
    <property type="project" value="TreeGrafter"/>
</dbReference>
<keyword evidence="3" id="KW-0677">Repeat</keyword>
<dbReference type="PROSITE" id="PS00198">
    <property type="entry name" value="4FE4S_FER_1"/>
    <property type="match status" value="1"/>
</dbReference>
<dbReference type="PROSITE" id="PS51669">
    <property type="entry name" value="4FE4S_MOW_BIS_MGD"/>
    <property type="match status" value="1"/>
</dbReference>
<keyword evidence="6" id="KW-0411">Iron-sulfur</keyword>
<dbReference type="InterPro" id="IPR006656">
    <property type="entry name" value="Mopterin_OxRdtase"/>
</dbReference>
<dbReference type="PANTHER" id="PTHR43105:SF14">
    <property type="entry name" value="FORMATE DEHYDROGENASE H"/>
    <property type="match status" value="1"/>
</dbReference>
<evidence type="ECO:0000256" key="3">
    <source>
        <dbReference type="ARBA" id="ARBA00022737"/>
    </source>
</evidence>
<keyword evidence="1" id="KW-0004">4Fe-4S</keyword>
<dbReference type="GO" id="GO:0016020">
    <property type="term" value="C:membrane"/>
    <property type="evidence" value="ECO:0007669"/>
    <property type="project" value="TreeGrafter"/>
</dbReference>
<evidence type="ECO:0000313" key="12">
    <source>
        <dbReference type="Proteomes" id="UP000177876"/>
    </source>
</evidence>
<dbReference type="CDD" id="cd00207">
    <property type="entry name" value="fer2"/>
    <property type="match status" value="1"/>
</dbReference>
<dbReference type="Gene3D" id="3.40.50.740">
    <property type="match status" value="1"/>
</dbReference>
<evidence type="ECO:0000259" key="7">
    <source>
        <dbReference type="PROSITE" id="PS51085"/>
    </source>
</evidence>
<feature type="domain" description="4Fe-4S ferredoxin-type" evidence="8">
    <location>
        <begin position="137"/>
        <end position="167"/>
    </location>
</feature>
<dbReference type="Gene3D" id="2.20.25.90">
    <property type="entry name" value="ADC-like domains"/>
    <property type="match status" value="1"/>
</dbReference>
<dbReference type="GO" id="GO:0046872">
    <property type="term" value="F:metal ion binding"/>
    <property type="evidence" value="ECO:0007669"/>
    <property type="project" value="UniProtKB-KW"/>
</dbReference>
<dbReference type="PROSITE" id="PS51839">
    <property type="entry name" value="4FE4S_HC3"/>
    <property type="match status" value="1"/>
</dbReference>
<dbReference type="SUPFAM" id="SSF53706">
    <property type="entry name" value="Formate dehydrogenase/DMSO reductase, domains 1-3"/>
    <property type="match status" value="1"/>
</dbReference>
<dbReference type="Proteomes" id="UP000177876">
    <property type="component" value="Unassembled WGS sequence"/>
</dbReference>
<dbReference type="AlphaFoldDB" id="A0A1F2WT25"/>
<reference evidence="11 12" key="1">
    <citation type="journal article" date="2016" name="Nat. Commun.">
        <title>Thousands of microbial genomes shed light on interconnected biogeochemical processes in an aquifer system.</title>
        <authorList>
            <person name="Anantharaman K."/>
            <person name="Brown C.T."/>
            <person name="Hug L.A."/>
            <person name="Sharon I."/>
            <person name="Castelle C.J."/>
            <person name="Probst A.J."/>
            <person name="Thomas B.C."/>
            <person name="Singh A."/>
            <person name="Wilkins M.J."/>
            <person name="Karaoz U."/>
            <person name="Brodie E.L."/>
            <person name="Williams K.H."/>
            <person name="Hubbard S.S."/>
            <person name="Banfield J.F."/>
        </authorList>
    </citation>
    <scope>NUCLEOTIDE SEQUENCE [LARGE SCALE GENOMIC DNA]</scope>
</reference>
<comment type="caution">
    <text evidence="11">The sequence shown here is derived from an EMBL/GenBank/DDBJ whole genome shotgun (WGS) entry which is preliminary data.</text>
</comment>
<dbReference type="Pfam" id="PF12838">
    <property type="entry name" value="Fer4_7"/>
    <property type="match status" value="1"/>
</dbReference>
<organism evidence="11 12">
    <name type="scientific">Candidatus Solincola sediminis</name>
    <dbReference type="NCBI Taxonomy" id="1797199"/>
    <lineage>
        <taxon>Bacteria</taxon>
        <taxon>Bacillati</taxon>
        <taxon>Actinomycetota</taxon>
        <taxon>Candidatus Geothermincolia</taxon>
        <taxon>Candidatus Geothermincolales</taxon>
        <taxon>Candidatus Geothermincolaceae</taxon>
        <taxon>Candidatus Solincola</taxon>
    </lineage>
</organism>
<feature type="domain" description="4Fe-4S His(Cys)3-ligated-type" evidence="10">
    <location>
        <begin position="78"/>
        <end position="117"/>
    </location>
</feature>
<accession>A0A1F2WT25</accession>
<evidence type="ECO:0000259" key="10">
    <source>
        <dbReference type="PROSITE" id="PS51839"/>
    </source>
</evidence>
<evidence type="ECO:0000256" key="6">
    <source>
        <dbReference type="ARBA" id="ARBA00023014"/>
    </source>
</evidence>
<gene>
    <name evidence="11" type="ORF">A2Y75_07805</name>
</gene>
<evidence type="ECO:0000313" key="11">
    <source>
        <dbReference type="EMBL" id="OFW59963.1"/>
    </source>
</evidence>
<dbReference type="InterPro" id="IPR036010">
    <property type="entry name" value="2Fe-2S_ferredoxin-like_sf"/>
</dbReference>
<feature type="domain" description="4Fe-4S Mo/W bis-MGD-type" evidence="9">
    <location>
        <begin position="216"/>
        <end position="272"/>
    </location>
</feature>
<dbReference type="PROSITE" id="PS51085">
    <property type="entry name" value="2FE2S_FER_2"/>
    <property type="match status" value="1"/>
</dbReference>
<dbReference type="InterPro" id="IPR027467">
    <property type="entry name" value="MopterinOxRdtase_cofactor_BS"/>
</dbReference>
<dbReference type="SUPFAM" id="SSF54862">
    <property type="entry name" value="4Fe-4S ferredoxins"/>
    <property type="match status" value="1"/>
</dbReference>
<dbReference type="Pfam" id="PF10588">
    <property type="entry name" value="NADH-G_4Fe-4S_3"/>
    <property type="match status" value="1"/>
</dbReference>
<dbReference type="Pfam" id="PF13510">
    <property type="entry name" value="Fer2_4"/>
    <property type="match status" value="1"/>
</dbReference>
<dbReference type="SMART" id="SM00929">
    <property type="entry name" value="NADH-G_4Fe-4S_3"/>
    <property type="match status" value="1"/>
</dbReference>
<dbReference type="Pfam" id="PF04879">
    <property type="entry name" value="Molybdop_Fe4S4"/>
    <property type="match status" value="1"/>
</dbReference>
<dbReference type="Gene3D" id="3.10.20.740">
    <property type="match status" value="1"/>
</dbReference>
<dbReference type="SMART" id="SM00926">
    <property type="entry name" value="Molybdop_Fe4S4"/>
    <property type="match status" value="1"/>
</dbReference>
<dbReference type="STRING" id="1797197.A2Y75_07805"/>
<dbReference type="Gene3D" id="3.30.70.20">
    <property type="match status" value="1"/>
</dbReference>
<keyword evidence="5" id="KW-0408">Iron</keyword>
<keyword evidence="4" id="KW-0560">Oxidoreductase</keyword>
<dbReference type="InterPro" id="IPR006963">
    <property type="entry name" value="Mopterin_OxRdtase_4Fe-4S_dom"/>
</dbReference>
<evidence type="ECO:0008006" key="13">
    <source>
        <dbReference type="Google" id="ProtNLM"/>
    </source>
</evidence>
<dbReference type="SUPFAM" id="SSF54292">
    <property type="entry name" value="2Fe-2S ferredoxin-like"/>
    <property type="match status" value="1"/>
</dbReference>
<dbReference type="InterPro" id="IPR050123">
    <property type="entry name" value="Prok_molybdopt-oxidoreductase"/>
</dbReference>
<dbReference type="GO" id="GO:0051539">
    <property type="term" value="F:4 iron, 4 sulfur cluster binding"/>
    <property type="evidence" value="ECO:0007669"/>
    <property type="project" value="UniProtKB-KW"/>
</dbReference>
<evidence type="ECO:0000256" key="4">
    <source>
        <dbReference type="ARBA" id="ARBA00023002"/>
    </source>
</evidence>
<dbReference type="FunFam" id="3.30.70.20:FF:000035">
    <property type="entry name" value="Iron hydrogenase 1"/>
    <property type="match status" value="1"/>
</dbReference>
<dbReference type="InterPro" id="IPR019574">
    <property type="entry name" value="NADH_UbQ_OxRdtase_Gsu_4Fe4S-bd"/>
</dbReference>
<proteinExistence type="predicted"/>
<evidence type="ECO:0000259" key="8">
    <source>
        <dbReference type="PROSITE" id="PS51379"/>
    </source>
</evidence>
<evidence type="ECO:0000256" key="5">
    <source>
        <dbReference type="ARBA" id="ARBA00023004"/>
    </source>
</evidence>
<dbReference type="InterPro" id="IPR017896">
    <property type="entry name" value="4Fe4S_Fe-S-bd"/>
</dbReference>
<name>A0A1F2WT25_9ACTN</name>
<keyword evidence="2" id="KW-0479">Metal-binding</keyword>
<sequence>MVGITVNGRKVEAPDNWTFLSAVESIGLRVPTLCHHPCVADSGTCGICLVEEEVTGRLITACNTPVEEGKSIFLDTERVLEARALLLQLIFSSHPVHCEVCESNNSCKLRKLAIEAGITGREFPYRQDYRPVVDANPFYLRDLSKCISCGLCVRACQQVQGVGTYEFQQHGSAARPATVIDSDLDSSVCEFCGLCVSICPVGALIEKPSLHQGIEEKTVVTTCPYCGVGCSIGLHIRENRIIGAGAGVPDSVNNYSLCVKGRFGLDFVDHPDRLKKPLVRRGGELVEATWDEAMTEVAERLKAVRDESGPDSIAFLSSAKATNEENYILQKLARVLIGTNNVDHCARL</sequence>
<dbReference type="PANTHER" id="PTHR43105">
    <property type="entry name" value="RESPIRATORY NITRATE REDUCTASE"/>
    <property type="match status" value="1"/>
</dbReference>
<dbReference type="InterPro" id="IPR017900">
    <property type="entry name" value="4Fe4S_Fe_S_CS"/>
</dbReference>
<evidence type="ECO:0000259" key="9">
    <source>
        <dbReference type="PROSITE" id="PS51669"/>
    </source>
</evidence>
<dbReference type="PROSITE" id="PS00551">
    <property type="entry name" value="MOLYBDOPTERIN_PROK_1"/>
    <property type="match status" value="1"/>
</dbReference>
<protein>
    <recommendedName>
        <fullName evidence="13">Formate dehydrogenase subunit alpha</fullName>
    </recommendedName>
</protein>
<evidence type="ECO:0000256" key="1">
    <source>
        <dbReference type="ARBA" id="ARBA00022485"/>
    </source>
</evidence>
<dbReference type="GO" id="GO:0022904">
    <property type="term" value="P:respiratory electron transport chain"/>
    <property type="evidence" value="ECO:0007669"/>
    <property type="project" value="TreeGrafter"/>
</dbReference>
<feature type="domain" description="4Fe-4S ferredoxin-type" evidence="8">
    <location>
        <begin position="180"/>
        <end position="209"/>
    </location>
</feature>